<dbReference type="PANTHER" id="PTHR48081:SF8">
    <property type="entry name" value="ALPHA_BETA HYDROLASE FOLD-3 DOMAIN-CONTAINING PROTEIN-RELATED"/>
    <property type="match status" value="1"/>
</dbReference>
<keyword evidence="1 3" id="KW-0378">Hydrolase</keyword>
<dbReference type="Gene3D" id="3.40.50.1820">
    <property type="entry name" value="alpha/beta hydrolase"/>
    <property type="match status" value="1"/>
</dbReference>
<organism evidence="3 4">
    <name type="scientific">Aeromicrobium endophyticum</name>
    <dbReference type="NCBI Taxonomy" id="2292704"/>
    <lineage>
        <taxon>Bacteria</taxon>
        <taxon>Bacillati</taxon>
        <taxon>Actinomycetota</taxon>
        <taxon>Actinomycetes</taxon>
        <taxon>Propionibacteriales</taxon>
        <taxon>Nocardioidaceae</taxon>
        <taxon>Aeromicrobium</taxon>
    </lineage>
</organism>
<dbReference type="InterPro" id="IPR013094">
    <property type="entry name" value="AB_hydrolase_3"/>
</dbReference>
<proteinExistence type="predicted"/>
<dbReference type="RefSeq" id="WP_119704698.1">
    <property type="nucleotide sequence ID" value="NZ_JBHSOI010000002.1"/>
</dbReference>
<comment type="caution">
    <text evidence="3">The sequence shown here is derived from an EMBL/GenBank/DDBJ whole genome shotgun (WGS) entry which is preliminary data.</text>
</comment>
<dbReference type="SUPFAM" id="SSF53474">
    <property type="entry name" value="alpha/beta-Hydrolases"/>
    <property type="match status" value="1"/>
</dbReference>
<accession>A0A371P3K6</accession>
<dbReference type="PANTHER" id="PTHR48081">
    <property type="entry name" value="AB HYDROLASE SUPERFAMILY PROTEIN C4A8.06C"/>
    <property type="match status" value="1"/>
</dbReference>
<dbReference type="GO" id="GO:0016787">
    <property type="term" value="F:hydrolase activity"/>
    <property type="evidence" value="ECO:0007669"/>
    <property type="project" value="UniProtKB-KW"/>
</dbReference>
<dbReference type="InterPro" id="IPR029058">
    <property type="entry name" value="AB_hydrolase_fold"/>
</dbReference>
<dbReference type="AlphaFoldDB" id="A0A371P3K6"/>
<name>A0A371P3K6_9ACTN</name>
<dbReference type="InterPro" id="IPR050300">
    <property type="entry name" value="GDXG_lipolytic_enzyme"/>
</dbReference>
<reference evidence="3 4" key="1">
    <citation type="submission" date="2018-08" db="EMBL/GenBank/DDBJ databases">
        <title>Aeromicrobium sp. M2KJ-4, whole genome shotgun sequence.</title>
        <authorList>
            <person name="Tuo L."/>
        </authorList>
    </citation>
    <scope>NUCLEOTIDE SEQUENCE [LARGE SCALE GENOMIC DNA]</scope>
    <source>
        <strain evidence="3 4">M2KJ-4</strain>
    </source>
</reference>
<keyword evidence="4" id="KW-1185">Reference proteome</keyword>
<evidence type="ECO:0000256" key="1">
    <source>
        <dbReference type="ARBA" id="ARBA00022801"/>
    </source>
</evidence>
<dbReference type="Proteomes" id="UP000265581">
    <property type="component" value="Unassembled WGS sequence"/>
</dbReference>
<dbReference type="EMBL" id="QUBR01000002">
    <property type="protein sequence ID" value="REK70100.1"/>
    <property type="molecule type" value="Genomic_DNA"/>
</dbReference>
<protein>
    <submittedName>
        <fullName evidence="3">Alpha/beta hydrolase</fullName>
    </submittedName>
</protein>
<gene>
    <name evidence="3" type="ORF">DX116_13075</name>
</gene>
<dbReference type="OrthoDB" id="9803828at2"/>
<sequence>MALIHDAYAVMSGLLAPVTVTYGRALRFSGQELPSPERRTVPTRHGRVKVDVYRPAAATSPAVHVHFHGGAFIMRYPRMDDFFCRHLVAEAGVAVVNVDYLAAPRVRYPVAHEQAHDVVAWLSQHGGEWGLDAGRITVGGFSGGGNLAASACLQARDHGTASPRLQLLAVPSLEVAGDVDDKKSTIARPMITPGLLRIVRATYFKDASRRSEPYASPLLAESVAGLPPAVVYTAAHDVLRGEGDAYAGRLAAEGLLVEHRVVPGRDHYFLDGGDPAQARGLLDDLASHVRAATS</sequence>
<evidence type="ECO:0000313" key="3">
    <source>
        <dbReference type="EMBL" id="REK70100.1"/>
    </source>
</evidence>
<evidence type="ECO:0000259" key="2">
    <source>
        <dbReference type="Pfam" id="PF07859"/>
    </source>
</evidence>
<evidence type="ECO:0000313" key="4">
    <source>
        <dbReference type="Proteomes" id="UP000265581"/>
    </source>
</evidence>
<feature type="domain" description="Alpha/beta hydrolase fold-3" evidence="2">
    <location>
        <begin position="65"/>
        <end position="270"/>
    </location>
</feature>
<dbReference type="Pfam" id="PF07859">
    <property type="entry name" value="Abhydrolase_3"/>
    <property type="match status" value="1"/>
</dbReference>